<name>A0A8S1BJ22_ARCPL</name>
<reference evidence="1 2" key="1">
    <citation type="submission" date="2020-04" db="EMBL/GenBank/DDBJ databases">
        <authorList>
            <person name="Wallbank WR R."/>
            <person name="Pardo Diaz C."/>
            <person name="Kozak K."/>
            <person name="Martin S."/>
            <person name="Jiggins C."/>
            <person name="Moest M."/>
            <person name="Warren A I."/>
            <person name="Byers J.R.P. K."/>
            <person name="Montejo-Kovacevich G."/>
            <person name="Yen C E."/>
        </authorList>
    </citation>
    <scope>NUCLEOTIDE SEQUENCE [LARGE SCALE GENOMIC DNA]</scope>
</reference>
<keyword evidence="2" id="KW-1185">Reference proteome</keyword>
<dbReference type="EMBL" id="CADEBC010000608">
    <property type="protein sequence ID" value="CAB3259343.1"/>
    <property type="molecule type" value="Genomic_DNA"/>
</dbReference>
<comment type="caution">
    <text evidence="1">The sequence shown here is derived from an EMBL/GenBank/DDBJ whole genome shotgun (WGS) entry which is preliminary data.</text>
</comment>
<sequence length="150" mass="16981">MPYMHNSSYREIPFCAETPHHDFYTYVDLKDVSDKCENHLGEIVRCRTIGILQSINGRYYLTDFDSSGVDSTALVQISVVYLQLPPPSTVIPYPVQIFGSLQWHNRPVIFAKILQVLCVPTAVRLMNALRDITSAHLAKRTSTHNENTAS</sequence>
<organism evidence="1 2">
    <name type="scientific">Arctia plantaginis</name>
    <name type="common">Wood tiger moth</name>
    <name type="synonym">Phalaena plantaginis</name>
    <dbReference type="NCBI Taxonomy" id="874455"/>
    <lineage>
        <taxon>Eukaryota</taxon>
        <taxon>Metazoa</taxon>
        <taxon>Ecdysozoa</taxon>
        <taxon>Arthropoda</taxon>
        <taxon>Hexapoda</taxon>
        <taxon>Insecta</taxon>
        <taxon>Pterygota</taxon>
        <taxon>Neoptera</taxon>
        <taxon>Endopterygota</taxon>
        <taxon>Lepidoptera</taxon>
        <taxon>Glossata</taxon>
        <taxon>Ditrysia</taxon>
        <taxon>Noctuoidea</taxon>
        <taxon>Erebidae</taxon>
        <taxon>Arctiinae</taxon>
        <taxon>Arctia</taxon>
    </lineage>
</organism>
<accession>A0A8S1BJ22</accession>
<evidence type="ECO:0000313" key="1">
    <source>
        <dbReference type="EMBL" id="CAB3259343.1"/>
    </source>
</evidence>
<gene>
    <name evidence="1" type="ORF">APLA_LOCUS17043</name>
</gene>
<dbReference type="Proteomes" id="UP000494106">
    <property type="component" value="Unassembled WGS sequence"/>
</dbReference>
<dbReference type="OrthoDB" id="7433834at2759"/>
<evidence type="ECO:0000313" key="2">
    <source>
        <dbReference type="Proteomes" id="UP000494106"/>
    </source>
</evidence>
<proteinExistence type="predicted"/>
<protein>
    <submittedName>
        <fullName evidence="1">Uncharacterized protein</fullName>
    </submittedName>
</protein>
<dbReference type="AlphaFoldDB" id="A0A8S1BJ22"/>